<dbReference type="OrthoDB" id="3967at10239"/>
<organism evidence="2 3">
    <name type="scientific">Tupaiid herpesvirus 1 (strain 1)</name>
    <name type="common">TuHV-1</name>
    <name type="synonym">Herpesvirus tupaia (strain 1)</name>
    <dbReference type="NCBI Taxonomy" id="10397"/>
    <lineage>
        <taxon>Viruses</taxon>
        <taxon>Duplodnaviria</taxon>
        <taxon>Heunggongvirae</taxon>
        <taxon>Peploviricota</taxon>
        <taxon>Herviviricetes</taxon>
        <taxon>Herpesvirales</taxon>
        <taxon>Orthoherpesviridae</taxon>
        <taxon>Betaherpesvirinae</taxon>
        <taxon>Quwivirus</taxon>
        <taxon>Quwivirus tupaiidbeta1</taxon>
    </lineage>
</organism>
<dbReference type="Proteomes" id="UP000137095">
    <property type="component" value="Segment"/>
</dbReference>
<evidence type="ECO:0000256" key="1">
    <source>
        <dbReference type="SAM" id="MobiDB-lite"/>
    </source>
</evidence>
<organismHost>
    <name type="scientific">Tupaia belangeri</name>
    <name type="common">Common tree shrew</name>
    <name type="synonym">Tupaia glis belangeri</name>
    <dbReference type="NCBI Taxonomy" id="37347"/>
</organismHost>
<dbReference type="KEGG" id="vg:921117"/>
<accession>Q91TL3</accession>
<dbReference type="EMBL" id="AF281817">
    <property type="protein sequence ID" value="AAK57128.1"/>
    <property type="molecule type" value="Genomic_DNA"/>
</dbReference>
<dbReference type="GeneID" id="921117"/>
<dbReference type="InterPro" id="IPR010436">
    <property type="entry name" value="Herpes_UL84"/>
</dbReference>
<sequence>MDDAAAPSSAPRGERGERSDVVTLEEIALAPTAPEASGRLLQVKLHFRPDELLQPFQVIFLNALSVADAGGDAGGDDGDAARRTVWCVSSDRHGDLDARFCVFETTPGCKLIPVRLDRDAQKLCILRLTLNVFALRLVKPELGLLPLRARAQTENRPSLAEPAPAHLVSLDRSDEALHLRLTASDLRWHPITSVLDTHGEFVLLEARLDEREWTAGGAAGASAHRDEEPDAHPDPPPDEPSAAAADARATAAFGELLWASDPVARLGKLVLLENRLRVQLCRRPPTRPSETHFPPPAAVSLRLRLFRRAPPPGPYLSGTPAPYFRPVPDNEYALDVLAPHDFFVTPQNPYQLRVYRKHYGRCVGFFAPKTTARFLITAGAWHPRTWLELVLACAQEEPLTVHRGELLGRLYFSALPHRANLLCNYRFADRVHSQLLHGRGREAVALLGLTVDLRDLPPLRLRAERDFLRTTALAVVPR</sequence>
<evidence type="ECO:0000313" key="2">
    <source>
        <dbReference type="EMBL" id="AAK57128.1"/>
    </source>
</evidence>
<keyword evidence="3" id="KW-1185">Reference proteome</keyword>
<dbReference type="Pfam" id="PF06284">
    <property type="entry name" value="Cytomega_UL84"/>
    <property type="match status" value="2"/>
</dbReference>
<feature type="compositionally biased region" description="Basic and acidic residues" evidence="1">
    <location>
        <begin position="223"/>
        <end position="235"/>
    </location>
</feature>
<proteinExistence type="predicted"/>
<reference evidence="2 3" key="1">
    <citation type="journal article" date="2001" name="J. Virol.">
        <title>Analysis and characterization of the complete genome of tupaia (tree shrew) herpesvirus.</title>
        <authorList>
            <person name="Bahr U."/>
            <person name="Darai G."/>
        </authorList>
    </citation>
    <scope>NUCLEOTIDE SEQUENCE [LARGE SCALE GENOMIC DNA]</scope>
    <source>
        <strain evidence="2">2</strain>
    </source>
</reference>
<evidence type="ECO:0000313" key="3">
    <source>
        <dbReference type="Proteomes" id="UP000137095"/>
    </source>
</evidence>
<name>Q91TL3_TUHV1</name>
<feature type="region of interest" description="Disordered" evidence="1">
    <location>
        <begin position="216"/>
        <end position="243"/>
    </location>
</feature>
<protein>
    <submittedName>
        <fullName evidence="2">T84</fullName>
    </submittedName>
</protein>
<dbReference type="RefSeq" id="NP_116433.1">
    <property type="nucleotide sequence ID" value="NC_002794.1"/>
</dbReference>